<dbReference type="PANTHER" id="PTHR28012">
    <property type="entry name" value="NUCLEAR FUSION PROTEIN KAR5"/>
    <property type="match status" value="1"/>
</dbReference>
<organism evidence="14 15">
    <name type="scientific">Lachancea mirantina</name>
    <dbReference type="NCBI Taxonomy" id="1230905"/>
    <lineage>
        <taxon>Eukaryota</taxon>
        <taxon>Fungi</taxon>
        <taxon>Dikarya</taxon>
        <taxon>Ascomycota</taxon>
        <taxon>Saccharomycotina</taxon>
        <taxon>Saccharomycetes</taxon>
        <taxon>Saccharomycetales</taxon>
        <taxon>Saccharomycetaceae</taxon>
        <taxon>Lachancea</taxon>
    </lineage>
</organism>
<reference evidence="14 15" key="1">
    <citation type="submission" date="2016-03" db="EMBL/GenBank/DDBJ databases">
        <authorList>
            <person name="Devillers H."/>
        </authorList>
    </citation>
    <scope>NUCLEOTIDE SEQUENCE [LARGE SCALE GENOMIC DNA]</scope>
    <source>
        <strain evidence="14">CBS 11717</strain>
    </source>
</reference>
<evidence type="ECO:0000313" key="14">
    <source>
        <dbReference type="EMBL" id="SCU90173.1"/>
    </source>
</evidence>
<gene>
    <name evidence="14" type="ORF">LAMI_0E00914G</name>
</gene>
<keyword evidence="8 13" id="KW-1133">Transmembrane helix</keyword>
<evidence type="ECO:0000256" key="6">
    <source>
        <dbReference type="ARBA" id="ARBA00022729"/>
    </source>
</evidence>
<proteinExistence type="inferred from homology"/>
<evidence type="ECO:0000256" key="2">
    <source>
        <dbReference type="ARBA" id="ARBA00010473"/>
    </source>
</evidence>
<keyword evidence="10" id="KW-0325">Glycoprotein</keyword>
<keyword evidence="15" id="KW-1185">Reference proteome</keyword>
<comment type="function">
    <text evidence="1 13">Required for nuclear membrane fusion during karyogamy.</text>
</comment>
<evidence type="ECO:0000256" key="4">
    <source>
        <dbReference type="ARBA" id="ARBA00022459"/>
    </source>
</evidence>
<dbReference type="GO" id="GO:0048288">
    <property type="term" value="P:nuclear membrane fusion involved in karyogamy"/>
    <property type="evidence" value="ECO:0007669"/>
    <property type="project" value="UniProtKB-UniRule"/>
</dbReference>
<evidence type="ECO:0000256" key="1">
    <source>
        <dbReference type="ARBA" id="ARBA00003389"/>
    </source>
</evidence>
<dbReference type="InterPro" id="IPR007292">
    <property type="entry name" value="Nuclear_fusion_Kar5"/>
</dbReference>
<dbReference type="Proteomes" id="UP000191024">
    <property type="component" value="Chromosome E"/>
</dbReference>
<feature type="transmembrane region" description="Helical" evidence="13">
    <location>
        <begin position="6"/>
        <end position="23"/>
    </location>
</feature>
<accession>A0A1G4JJ45</accession>
<comment type="similarity">
    <text evidence="2 13">Belongs to the KAR5 family.</text>
</comment>
<evidence type="ECO:0000256" key="9">
    <source>
        <dbReference type="ARBA" id="ARBA00023136"/>
    </source>
</evidence>
<dbReference type="EMBL" id="LT598465">
    <property type="protein sequence ID" value="SCU90173.1"/>
    <property type="molecule type" value="Genomic_DNA"/>
</dbReference>
<dbReference type="GO" id="GO:0000742">
    <property type="term" value="P:karyogamy involved in conjugation with cellular fusion"/>
    <property type="evidence" value="ECO:0007669"/>
    <property type="project" value="UniProtKB-UniRule"/>
</dbReference>
<feature type="transmembrane region" description="Helical" evidence="13">
    <location>
        <begin position="492"/>
        <end position="511"/>
    </location>
</feature>
<dbReference type="Pfam" id="PF04163">
    <property type="entry name" value="Tht1"/>
    <property type="match status" value="1"/>
</dbReference>
<evidence type="ECO:0000256" key="10">
    <source>
        <dbReference type="ARBA" id="ARBA00023180"/>
    </source>
</evidence>
<dbReference type="PANTHER" id="PTHR28012:SF1">
    <property type="entry name" value="NUCLEAR FUSION PROTEIN KAR5"/>
    <property type="match status" value="1"/>
</dbReference>
<keyword evidence="4 13" id="KW-0415">Karyogamy</keyword>
<evidence type="ECO:0000256" key="11">
    <source>
        <dbReference type="ARBA" id="ARBA00023242"/>
    </source>
</evidence>
<keyword evidence="11 13" id="KW-0539">Nucleus</keyword>
<dbReference type="AlphaFoldDB" id="A0A1G4JJ45"/>
<dbReference type="GO" id="GO:0031965">
    <property type="term" value="C:nuclear membrane"/>
    <property type="evidence" value="ECO:0007669"/>
    <property type="project" value="UniProtKB-SubCell"/>
</dbReference>
<evidence type="ECO:0000256" key="7">
    <source>
        <dbReference type="ARBA" id="ARBA00022824"/>
    </source>
</evidence>
<keyword evidence="7 13" id="KW-0256">Endoplasmic reticulum</keyword>
<keyword evidence="5 13" id="KW-0812">Transmembrane</keyword>
<dbReference type="OrthoDB" id="5311848at2759"/>
<evidence type="ECO:0000256" key="5">
    <source>
        <dbReference type="ARBA" id="ARBA00022692"/>
    </source>
</evidence>
<protein>
    <recommendedName>
        <fullName evidence="3 13">Nuclear fusion protein KAR5</fullName>
    </recommendedName>
    <alternativeName>
        <fullName evidence="12 13">Karyogamy protein 5</fullName>
    </alternativeName>
</protein>
<evidence type="ECO:0000256" key="12">
    <source>
        <dbReference type="ARBA" id="ARBA00031468"/>
    </source>
</evidence>
<evidence type="ECO:0000313" key="15">
    <source>
        <dbReference type="Proteomes" id="UP000191024"/>
    </source>
</evidence>
<evidence type="ECO:0000256" key="13">
    <source>
        <dbReference type="RuleBase" id="RU368082"/>
    </source>
</evidence>
<name>A0A1G4JJ45_9SACH</name>
<keyword evidence="9 13" id="KW-0472">Membrane</keyword>
<keyword evidence="6 13" id="KW-0732">Signal</keyword>
<dbReference type="GO" id="GO:0005789">
    <property type="term" value="C:endoplasmic reticulum membrane"/>
    <property type="evidence" value="ECO:0007669"/>
    <property type="project" value="UniProtKB-SubCell"/>
</dbReference>
<feature type="transmembrane region" description="Helical" evidence="13">
    <location>
        <begin position="453"/>
        <end position="471"/>
    </location>
</feature>
<evidence type="ECO:0000256" key="8">
    <source>
        <dbReference type="ARBA" id="ARBA00022989"/>
    </source>
</evidence>
<sequence>MNSGFLVLPIFFLVVVGGFGISLPSNHRVFDGLDYDFRDNQLQQIVSSNFPFFRSSCASLALSELLPLCLQHGLETVPSLLRVKTAIKLSMCEFEASGLKSIPQNCDRFDGSTIENCVRELETLPQWWTTYSGNFQRLSSLCYENSLPYEKEQILELFLNITRAYEDMQAVFDRNVREAYSSFEDLSAENDERFEQFFEEQYERFENMTKAHGSATSSQVAHFQEELSERLSNSLSHTNAFVDELGSDVFDGLQLIRKLFREFYADLNDSSYSRQIQDLKDEHLSNLEALSRDSVHVAASQKEDMKKFEKMMTEVQSHAILELNKMDQQLEIAFSDAVTFLQGFDGVVRNLVLPSIQEELIPQVHKLSMQVNKALTMTDTLIEGKMRALNQNLDETLGQINSNLNSTLTTINEIDSDINILKQDFFAIMILIHSLKRVFWVFGRLFVSSVTNWKVASSLLTVFYTAWRLVAPRIMLRNMPLASGVLLFIRNVLLLIFTPLFGAILGQYLVMTVTNENEKAN</sequence>
<evidence type="ECO:0000256" key="3">
    <source>
        <dbReference type="ARBA" id="ARBA00021601"/>
    </source>
</evidence>
<comment type="subcellular location">
    <subcellularLocation>
        <location evidence="13">Endoplasmic reticulum membrane</location>
    </subcellularLocation>
    <subcellularLocation>
        <location evidence="13">Nucleus membrane</location>
    </subcellularLocation>
</comment>